<dbReference type="InterPro" id="IPR024298">
    <property type="entry name" value="Sec16_Sec23-bd"/>
</dbReference>
<evidence type="ECO:0000256" key="4">
    <source>
        <dbReference type="ARBA" id="ARBA00022824"/>
    </source>
</evidence>
<feature type="compositionally biased region" description="Low complexity" evidence="8">
    <location>
        <begin position="689"/>
        <end position="722"/>
    </location>
</feature>
<evidence type="ECO:0000259" key="9">
    <source>
        <dbReference type="Pfam" id="PF12931"/>
    </source>
</evidence>
<organism evidence="11 12">
    <name type="scientific">Pterulicium gracile</name>
    <dbReference type="NCBI Taxonomy" id="1884261"/>
    <lineage>
        <taxon>Eukaryota</taxon>
        <taxon>Fungi</taxon>
        <taxon>Dikarya</taxon>
        <taxon>Basidiomycota</taxon>
        <taxon>Agaricomycotina</taxon>
        <taxon>Agaricomycetes</taxon>
        <taxon>Agaricomycetidae</taxon>
        <taxon>Agaricales</taxon>
        <taxon>Pleurotineae</taxon>
        <taxon>Pterulaceae</taxon>
        <taxon>Pterulicium</taxon>
    </lineage>
</organism>
<dbReference type="Pfam" id="PF12931">
    <property type="entry name" value="TPR_Sec16"/>
    <property type="match status" value="1"/>
</dbReference>
<evidence type="ECO:0000256" key="2">
    <source>
        <dbReference type="ARBA" id="ARBA00005927"/>
    </source>
</evidence>
<feature type="compositionally biased region" description="Polar residues" evidence="8">
    <location>
        <begin position="1550"/>
        <end position="1567"/>
    </location>
</feature>
<evidence type="ECO:0000256" key="3">
    <source>
        <dbReference type="ARBA" id="ARBA00022448"/>
    </source>
</evidence>
<evidence type="ECO:0000256" key="5">
    <source>
        <dbReference type="ARBA" id="ARBA00022892"/>
    </source>
</evidence>
<feature type="compositionally biased region" description="Polar residues" evidence="8">
    <location>
        <begin position="1725"/>
        <end position="1740"/>
    </location>
</feature>
<feature type="compositionally biased region" description="Low complexity" evidence="8">
    <location>
        <begin position="1462"/>
        <end position="1474"/>
    </location>
</feature>
<evidence type="ECO:0000256" key="8">
    <source>
        <dbReference type="SAM" id="MobiDB-lite"/>
    </source>
</evidence>
<dbReference type="InterPro" id="IPR024340">
    <property type="entry name" value="Sec16_CCD"/>
</dbReference>
<dbReference type="PANTHER" id="PTHR13402:SF6">
    <property type="entry name" value="SECRETORY 16, ISOFORM I"/>
    <property type="match status" value="1"/>
</dbReference>
<keyword evidence="12" id="KW-1185">Reference proteome</keyword>
<keyword evidence="7" id="KW-0472">Membrane</keyword>
<reference evidence="11 12" key="1">
    <citation type="journal article" date="2019" name="Nat. Ecol. Evol.">
        <title>Megaphylogeny resolves global patterns of mushroom evolution.</title>
        <authorList>
            <person name="Varga T."/>
            <person name="Krizsan K."/>
            <person name="Foldi C."/>
            <person name="Dima B."/>
            <person name="Sanchez-Garcia M."/>
            <person name="Sanchez-Ramirez S."/>
            <person name="Szollosi G.J."/>
            <person name="Szarkandi J.G."/>
            <person name="Papp V."/>
            <person name="Albert L."/>
            <person name="Andreopoulos W."/>
            <person name="Angelini C."/>
            <person name="Antonin V."/>
            <person name="Barry K.W."/>
            <person name="Bougher N.L."/>
            <person name="Buchanan P."/>
            <person name="Buyck B."/>
            <person name="Bense V."/>
            <person name="Catcheside P."/>
            <person name="Chovatia M."/>
            <person name="Cooper J."/>
            <person name="Damon W."/>
            <person name="Desjardin D."/>
            <person name="Finy P."/>
            <person name="Geml J."/>
            <person name="Haridas S."/>
            <person name="Hughes K."/>
            <person name="Justo A."/>
            <person name="Karasinski D."/>
            <person name="Kautmanova I."/>
            <person name="Kiss B."/>
            <person name="Kocsube S."/>
            <person name="Kotiranta H."/>
            <person name="LaButti K.M."/>
            <person name="Lechner B.E."/>
            <person name="Liimatainen K."/>
            <person name="Lipzen A."/>
            <person name="Lukacs Z."/>
            <person name="Mihaltcheva S."/>
            <person name="Morgado L.N."/>
            <person name="Niskanen T."/>
            <person name="Noordeloos M.E."/>
            <person name="Ohm R.A."/>
            <person name="Ortiz-Santana B."/>
            <person name="Ovrebo C."/>
            <person name="Racz N."/>
            <person name="Riley R."/>
            <person name="Savchenko A."/>
            <person name="Shiryaev A."/>
            <person name="Soop K."/>
            <person name="Spirin V."/>
            <person name="Szebenyi C."/>
            <person name="Tomsovsky M."/>
            <person name="Tulloss R.E."/>
            <person name="Uehling J."/>
            <person name="Grigoriev I.V."/>
            <person name="Vagvolgyi C."/>
            <person name="Papp T."/>
            <person name="Martin F.M."/>
            <person name="Miettinen O."/>
            <person name="Hibbett D.S."/>
            <person name="Nagy L.G."/>
        </authorList>
    </citation>
    <scope>NUCLEOTIDE SEQUENCE [LARGE SCALE GENOMIC DNA]</scope>
    <source>
        <strain evidence="11 12">CBS 309.79</strain>
    </source>
</reference>
<proteinExistence type="inferred from homology"/>
<dbReference type="Proteomes" id="UP000305067">
    <property type="component" value="Unassembled WGS sequence"/>
</dbReference>
<dbReference type="GO" id="GO:0005789">
    <property type="term" value="C:endoplasmic reticulum membrane"/>
    <property type="evidence" value="ECO:0007669"/>
    <property type="project" value="UniProtKB-SubCell"/>
</dbReference>
<name>A0A5C3R079_9AGAR</name>
<evidence type="ECO:0000313" key="12">
    <source>
        <dbReference type="Proteomes" id="UP000305067"/>
    </source>
</evidence>
<comment type="subcellular location">
    <subcellularLocation>
        <location evidence="1">Endoplasmic reticulum membrane</location>
        <topology evidence="1">Peripheral membrane protein</topology>
        <orientation evidence="1">Cytoplasmic side</orientation>
    </subcellularLocation>
</comment>
<dbReference type="GO" id="GO:0015031">
    <property type="term" value="P:protein transport"/>
    <property type="evidence" value="ECO:0007669"/>
    <property type="project" value="UniProtKB-KW"/>
</dbReference>
<dbReference type="GO" id="GO:0006914">
    <property type="term" value="P:autophagy"/>
    <property type="evidence" value="ECO:0007669"/>
    <property type="project" value="UniProtKB-KW"/>
</dbReference>
<dbReference type="GO" id="GO:0070971">
    <property type="term" value="C:endoplasmic reticulum exit site"/>
    <property type="evidence" value="ECO:0007669"/>
    <property type="project" value="TreeGrafter"/>
</dbReference>
<dbReference type="OrthoDB" id="8918678at2759"/>
<keyword evidence="5 7" id="KW-0931">ER-Golgi transport</keyword>
<comment type="function">
    <text evidence="6 7">Involved in the initiation of assembly of the COPII coat required for the formation of transport vesicles from the endoplasmic reticulum (ER) and the selection of cargo molecules. Also involved in autophagy.</text>
</comment>
<feature type="region of interest" description="Disordered" evidence="8">
    <location>
        <begin position="1538"/>
        <end position="1634"/>
    </location>
</feature>
<dbReference type="Gene3D" id="1.25.40.1030">
    <property type="match status" value="1"/>
</dbReference>
<comment type="similarity">
    <text evidence="2 7">Belongs to the SEC16 family.</text>
</comment>
<feature type="compositionally biased region" description="Polar residues" evidence="8">
    <location>
        <begin position="591"/>
        <end position="607"/>
    </location>
</feature>
<feature type="compositionally biased region" description="Low complexity" evidence="8">
    <location>
        <begin position="616"/>
        <end position="632"/>
    </location>
</feature>
<keyword evidence="7" id="KW-0653">Protein transport</keyword>
<dbReference type="GO" id="GO:0012507">
    <property type="term" value="C:ER to Golgi transport vesicle membrane"/>
    <property type="evidence" value="ECO:0007669"/>
    <property type="project" value="TreeGrafter"/>
</dbReference>
<dbReference type="STRING" id="1884261.A0A5C3R079"/>
<feature type="region of interest" description="Disordered" evidence="8">
    <location>
        <begin position="522"/>
        <end position="785"/>
    </location>
</feature>
<feature type="compositionally biased region" description="Polar residues" evidence="8">
    <location>
        <begin position="400"/>
        <end position="416"/>
    </location>
</feature>
<sequence length="1775" mass="185255">MSSVEAAANLFGSDDANSDPFASLGNEPDPQDDFFASNIAEFDQSSAAPDAGQGGSVASQSAPSNDGGHGAAYASQPQYGAQGGYGSAAGYEQQSSEAGAYNYGSSQPAYGSPSVISQSQSAYDPYGASQQQGYSQPGAHSGYDANHVHPTANAYGSYAQPATSQYAPPAPAGGASTYSPYAPQNASLPQTSYAPQQATPAYNAYAPPAPTTTYSPYAPQTATVQSPYAPANAGQNANLNAYAPSTSSYYGTTSTPGAAESSYNTPAPPPIASQPLGGVPPPPKPVAPLNRPKANAYDPPFPTGSSRRPQRVVTPYEQPMYGSQAQAAPLPPPPPRSPYASPVQRFATSPPQGHSNSPPNSSAQPARQASFSSLAQSAQPAGVVSPPPLHNAPPPPRQPLDTTNSYDGHQQYSPVVQNKVPAYSHSRPNSRQGYERYTPSPLSTSRVISPPQHPEASAPAVVSPSYEAEPESESVPAPVSTDSTSVPEGDFFESLASDDSPALGSPDTTITAIDRVLSPVHQTTAALTQSDSNGAHRPYSPSGRYTPHSLSRISSPVGSVEQDTTPIPANSVINNEYASPPSRVLSPALSVKSNTSQSAYKPSTSYAPMTAARNRSTSNSSVVSNQSTSSVNGPYGTTHRQPRRQPSELSDYGDYTSHFNYPQAPPPGQSPYAPSYTPSAPASQPPAGSPYAPSVPQSSSGSPYAPPAAASSSPYAPSTGGSDPYAPTAYGQGATDPHAASSAYSPPKPSTLHNRSFSGTVNTAIDPSTYSMPQRASYDQGPSQELTVPSVISSQYAPSPSLIGSNDPLGRTSARIPVFSFGFGGKCVTCFHGASNLETGFDVALTSRLSTAIEIKQFSKFVPESALSSTAAEFPGPLFMDPGASTSLVRTGLSTQASVTKAKKAKVIKYLSEREEELAVAIPYLHAGSVEHGKAEGKLTLVKLLTVMVEHDGVLGGSAAIDTAVRGVLVPSIKGEEADESNGTFTSVADMQGINGDLGYSGAFGSTEEAMSTTTLRSSALEKIQGFLLRGERRKAYHYALDQKLWAHAMVISSSIDKEAWQEAVTEFLRTELGPKDDGALTSAGEAARVNGWEGLRVAYSLFSGTGAGAVQELVPQKLLSKAIANGLQIPLMSTTPGTPNFPSKATSASIPAETLSKWTDTAAMILSNPLGPEAAAALTSLGDHLSANGWTEAAHTCYLLSPQSSPVGGVSNPAARLVLAGASHPTSNAAFHLDQDAIILTEIVEYAMSLNTTKGHEAFPGLPHLQPYRLLRALSLAETGHIAEAKRYCEAISTSLTRSSPYFTPAFLEQLKSLLDRITAAPQLEKGGSWIPGKVAKPSLDTIGGWLEGRITKLIAGDGETYNNEAGEETARPDKQLDGPFAHYSTISSNAPSTSPSPAPSFSEQQPSNTIPPQRRSGSTSTYNPMLTPMAPPSGRSSSAMDFTARRSSPGPRIASAGPGTTSFSQSASFSQAMEHMHHSHQNNSIQESYTNKDSRDDVGDDDGTAQEVTWWGQNNYGDNYATPTATTFMKVDNAGGASSDSDGFISLMDSTPSFTPSPSHMSRTASHADEDEVEDLGFGNSNQKGKEKDNAAASAAKSDKAAPPPRPDAKPVVGGANNSSWFGRWWKKEGGPVRANLGEETSMYFDPELKKWVNRNASAEPAKSLAPPPPSRVHTASPSAGGPPGTNGPPSARSTPPPRATSAVDLGSSPPTNKSVMRIRSNLVPSTDSAPSTPTGMHTSLPPPPASGPDRPRSQASKRNIRSRYVDVFQDGK</sequence>
<dbReference type="GO" id="GO:0016192">
    <property type="term" value="P:vesicle-mediated transport"/>
    <property type="evidence" value="ECO:0007669"/>
    <property type="project" value="UniProtKB-KW"/>
</dbReference>
<feature type="region of interest" description="Disordered" evidence="8">
    <location>
        <begin position="1"/>
        <end position="507"/>
    </location>
</feature>
<feature type="compositionally biased region" description="Polar residues" evidence="8">
    <location>
        <begin position="176"/>
        <end position="192"/>
    </location>
</feature>
<feature type="compositionally biased region" description="Low complexity" evidence="8">
    <location>
        <begin position="241"/>
        <end position="258"/>
    </location>
</feature>
<feature type="compositionally biased region" description="Polar residues" evidence="8">
    <location>
        <begin position="522"/>
        <end position="533"/>
    </location>
</feature>
<feature type="compositionally biased region" description="Low complexity" evidence="8">
    <location>
        <begin position="193"/>
        <end position="223"/>
    </location>
</feature>
<feature type="compositionally biased region" description="Low complexity" evidence="8">
    <location>
        <begin position="1386"/>
        <end position="1404"/>
    </location>
</feature>
<keyword evidence="7" id="KW-0072">Autophagy</keyword>
<feature type="compositionally biased region" description="Polar residues" evidence="8">
    <location>
        <begin position="751"/>
        <end position="774"/>
    </location>
</feature>
<evidence type="ECO:0000256" key="7">
    <source>
        <dbReference type="RuleBase" id="RU364101"/>
    </source>
</evidence>
<feature type="compositionally biased region" description="Pro residues" evidence="8">
    <location>
        <begin position="385"/>
        <end position="398"/>
    </location>
</feature>
<feature type="compositionally biased region" description="Polar residues" evidence="8">
    <location>
        <begin position="103"/>
        <end position="135"/>
    </location>
</feature>
<protein>
    <recommendedName>
        <fullName evidence="7">Protein transport protein sec16</fullName>
    </recommendedName>
</protein>
<evidence type="ECO:0000256" key="6">
    <source>
        <dbReference type="ARBA" id="ARBA00024687"/>
    </source>
</evidence>
<feature type="compositionally biased region" description="Low complexity" evidence="8">
    <location>
        <begin position="670"/>
        <end position="682"/>
    </location>
</feature>
<evidence type="ECO:0000259" key="10">
    <source>
        <dbReference type="Pfam" id="PF12932"/>
    </source>
</evidence>
<dbReference type="EMBL" id="ML178814">
    <property type="protein sequence ID" value="TFL07635.1"/>
    <property type="molecule type" value="Genomic_DNA"/>
</dbReference>
<feature type="domain" description="Sec16 central conserved" evidence="10">
    <location>
        <begin position="816"/>
        <end position="953"/>
    </location>
</feature>
<feature type="compositionally biased region" description="Polar residues" evidence="8">
    <location>
        <begin position="548"/>
        <end position="577"/>
    </location>
</feature>
<dbReference type="GO" id="GO:0070973">
    <property type="term" value="P:protein localization to endoplasmic reticulum exit site"/>
    <property type="evidence" value="ECO:0007669"/>
    <property type="project" value="TreeGrafter"/>
</dbReference>
<feature type="compositionally biased region" description="Polar residues" evidence="8">
    <location>
        <begin position="1405"/>
        <end position="1426"/>
    </location>
</feature>
<feature type="compositionally biased region" description="Low complexity" evidence="8">
    <location>
        <begin position="71"/>
        <end position="80"/>
    </location>
</feature>
<accession>A0A5C3R079</accession>
<feature type="compositionally biased region" description="Low complexity" evidence="8">
    <location>
        <begin position="461"/>
        <end position="480"/>
    </location>
</feature>
<feature type="domain" description="Sec16 Sec23-binding" evidence="9">
    <location>
        <begin position="1024"/>
        <end position="1359"/>
    </location>
</feature>
<keyword evidence="3 7" id="KW-0813">Transport</keyword>
<feature type="compositionally biased region" description="Low complexity" evidence="8">
    <location>
        <begin position="355"/>
        <end position="381"/>
    </location>
</feature>
<evidence type="ECO:0000256" key="1">
    <source>
        <dbReference type="ARBA" id="ARBA00004397"/>
    </source>
</evidence>
<dbReference type="GO" id="GO:0007030">
    <property type="term" value="P:Golgi organization"/>
    <property type="evidence" value="ECO:0007669"/>
    <property type="project" value="TreeGrafter"/>
</dbReference>
<dbReference type="CDD" id="cd09233">
    <property type="entry name" value="ACE1-Sec16-like"/>
    <property type="match status" value="1"/>
</dbReference>
<feature type="compositionally biased region" description="Pro residues" evidence="8">
    <location>
        <begin position="266"/>
        <end position="286"/>
    </location>
</feature>
<gene>
    <name evidence="11" type="ORF">BDV98DRAFT_539550</name>
</gene>
<dbReference type="PANTHER" id="PTHR13402">
    <property type="entry name" value="RGPR-RELATED"/>
    <property type="match status" value="1"/>
</dbReference>
<dbReference type="Pfam" id="PF12932">
    <property type="entry name" value="Sec16"/>
    <property type="match status" value="1"/>
</dbReference>
<feature type="region of interest" description="Disordered" evidence="8">
    <location>
        <begin position="1658"/>
        <end position="1775"/>
    </location>
</feature>
<evidence type="ECO:0000313" key="11">
    <source>
        <dbReference type="EMBL" id="TFL07635.1"/>
    </source>
</evidence>
<keyword evidence="4 7" id="KW-0256">Endoplasmic reticulum</keyword>
<feature type="region of interest" description="Disordered" evidence="8">
    <location>
        <begin position="1364"/>
        <end position="1506"/>
    </location>
</feature>